<name>A0A6I0EX07_9FIRM</name>
<dbReference type="SUPFAM" id="SSF46955">
    <property type="entry name" value="Putative DNA-binding domain"/>
    <property type="match status" value="1"/>
</dbReference>
<evidence type="ECO:0000313" key="3">
    <source>
        <dbReference type="EMBL" id="KAB2950896.1"/>
    </source>
</evidence>
<sequence>MMVMMVDNDNVVGMWYLIKEIANLTGIAENTLRRYADLFGEFFIVKKYGRSTKYNENSIELFRNIFSMYEEGYSTEEIREKLTKENMQILDMQSNSHEITTVPQQLVSTLTGIESALQGIKEEMKKANENRDEIEKLKNEFQEFRMQQEQIKVENEKLMKYITETREEEKKKSIWSKLFNK</sequence>
<gene>
    <name evidence="3" type="ORF">F9B85_13795</name>
</gene>
<keyword evidence="4" id="KW-1185">Reference proteome</keyword>
<dbReference type="Pfam" id="PF13411">
    <property type="entry name" value="MerR_1"/>
    <property type="match status" value="1"/>
</dbReference>
<evidence type="ECO:0000256" key="1">
    <source>
        <dbReference type="SAM" id="Coils"/>
    </source>
</evidence>
<reference evidence="3 4" key="1">
    <citation type="submission" date="2019-10" db="EMBL/GenBank/DDBJ databases">
        <title>Whole-genome sequence of the extremophile Heliorestis acidaminivorans DSM 24790.</title>
        <authorList>
            <person name="Kyndt J.A."/>
            <person name="Meyer T.E."/>
        </authorList>
    </citation>
    <scope>NUCLEOTIDE SEQUENCE [LARGE SCALE GENOMIC DNA]</scope>
    <source>
        <strain evidence="3 4">DSM 24790</strain>
    </source>
</reference>
<feature type="coiled-coil region" evidence="1">
    <location>
        <begin position="110"/>
        <end position="154"/>
    </location>
</feature>
<dbReference type="Proteomes" id="UP000468766">
    <property type="component" value="Unassembled WGS sequence"/>
</dbReference>
<organism evidence="3 4">
    <name type="scientific">Heliorestis acidaminivorans</name>
    <dbReference type="NCBI Taxonomy" id="553427"/>
    <lineage>
        <taxon>Bacteria</taxon>
        <taxon>Bacillati</taxon>
        <taxon>Bacillota</taxon>
        <taxon>Clostridia</taxon>
        <taxon>Eubacteriales</taxon>
        <taxon>Heliobacteriaceae</taxon>
        <taxon>Heliorestis</taxon>
    </lineage>
</organism>
<dbReference type="AlphaFoldDB" id="A0A6I0EX07"/>
<comment type="caution">
    <text evidence="3">The sequence shown here is derived from an EMBL/GenBank/DDBJ whole genome shotgun (WGS) entry which is preliminary data.</text>
</comment>
<dbReference type="GO" id="GO:0006355">
    <property type="term" value="P:regulation of DNA-templated transcription"/>
    <property type="evidence" value="ECO:0007669"/>
    <property type="project" value="InterPro"/>
</dbReference>
<evidence type="ECO:0000313" key="4">
    <source>
        <dbReference type="Proteomes" id="UP000468766"/>
    </source>
</evidence>
<feature type="domain" description="HTH merR-type" evidence="2">
    <location>
        <begin position="16"/>
        <end position="83"/>
    </location>
</feature>
<dbReference type="InterPro" id="IPR000551">
    <property type="entry name" value="MerR-type_HTH_dom"/>
</dbReference>
<proteinExistence type="predicted"/>
<dbReference type="GO" id="GO:0003677">
    <property type="term" value="F:DNA binding"/>
    <property type="evidence" value="ECO:0007669"/>
    <property type="project" value="InterPro"/>
</dbReference>
<dbReference type="InterPro" id="IPR009061">
    <property type="entry name" value="DNA-bd_dom_put_sf"/>
</dbReference>
<evidence type="ECO:0000259" key="2">
    <source>
        <dbReference type="Pfam" id="PF13411"/>
    </source>
</evidence>
<accession>A0A6I0EX07</accession>
<keyword evidence="1" id="KW-0175">Coiled coil</keyword>
<dbReference type="Gene3D" id="1.10.1660.10">
    <property type="match status" value="1"/>
</dbReference>
<protein>
    <submittedName>
        <fullName evidence="3">MerR family transcriptional regulator</fullName>
    </submittedName>
</protein>
<dbReference type="EMBL" id="WBXO01000019">
    <property type="protein sequence ID" value="KAB2950896.1"/>
    <property type="molecule type" value="Genomic_DNA"/>
</dbReference>